<feature type="chain" id="PRO_5046652316" description="DUF6701 domain-containing protein" evidence="1">
    <location>
        <begin position="20"/>
        <end position="1137"/>
    </location>
</feature>
<organism evidence="3 4">
    <name type="scientific">Alishewanella tabrizica</name>
    <dbReference type="NCBI Taxonomy" id="671278"/>
    <lineage>
        <taxon>Bacteria</taxon>
        <taxon>Pseudomonadati</taxon>
        <taxon>Pseudomonadota</taxon>
        <taxon>Gammaproteobacteria</taxon>
        <taxon>Alteromonadales</taxon>
        <taxon>Alteromonadaceae</taxon>
        <taxon>Alishewanella</taxon>
    </lineage>
</organism>
<dbReference type="RefSeq" id="WP_189479255.1">
    <property type="nucleotide sequence ID" value="NZ_BMYR01000001.1"/>
</dbReference>
<reference evidence="4" key="1">
    <citation type="journal article" date="2019" name="Int. J. Syst. Evol. Microbiol.">
        <title>The Global Catalogue of Microorganisms (GCM) 10K type strain sequencing project: providing services to taxonomists for standard genome sequencing and annotation.</title>
        <authorList>
            <consortium name="The Broad Institute Genomics Platform"/>
            <consortium name="The Broad Institute Genome Sequencing Center for Infectious Disease"/>
            <person name="Wu L."/>
            <person name="Ma J."/>
        </authorList>
    </citation>
    <scope>NUCLEOTIDE SEQUENCE [LARGE SCALE GENOMIC DNA]</scope>
    <source>
        <strain evidence="4">KCTC 23723</strain>
    </source>
</reference>
<comment type="caution">
    <text evidence="3">The sequence shown here is derived from an EMBL/GenBank/DDBJ whole genome shotgun (WGS) entry which is preliminary data.</text>
</comment>
<accession>A0ABQ2WCG5</accession>
<evidence type="ECO:0000313" key="4">
    <source>
        <dbReference type="Proteomes" id="UP000634667"/>
    </source>
</evidence>
<name>A0ABQ2WCG5_9ALTE</name>
<evidence type="ECO:0000259" key="2">
    <source>
        <dbReference type="Pfam" id="PF20419"/>
    </source>
</evidence>
<proteinExistence type="predicted"/>
<sequence length="1137" mass="123198">MKFFLLIVFSLFLCVDALAATYAFRSTNYEWESANTDVIWDRTQTGFPADDDKQVVNLGFTFNFGGVNYTQVRILANGSLQFGADTQFHRQFNNTNLPVNTLPPSCTNCTAGTQADRLILVYWDDINPALGGTVRYQTKGTGPNRRFVVSWENVPHFSLPGQYSFQVILFENGEFVFQYGTGNASGFSATIGVEVNNSDFTLYAFNNSFSYAGTAIRWFKPSGDPIRLADYWLEEQSWSGRPNEVVDWTGNGYAGNMLGVVQSVANGRVCRAANVPLNTNTTVSGINTNIDVDSAIGNRGSITFWYRGNTTWTTRDNQLFDATSVGNAWFHLTKRINGSLQFRVSDTQGTTVAAETGNYNFAANTWKHIAVSWRFAPGNNQTILRIYLDGVLVQSQQRTTNGQLPASLTTLFLGDNPNNISQLGASTINSADGYFDEIKVYNYEISSSDVIADRDSTHACVNIDHLRIEHDGEGLTCDAESVVIKACINADCTALFPGYVPVDFLLNTSLNGSSLLTAGLGSYTFNRGISGNVSLAATTSFSTTTASRCFIGAAENCVMQFSDVGIIFNNPQNGSNLLDNGHAGVSYNAKIRVVRTNPQTMACEARLTEPRTVQFGVECLNPGSCVSDQQFLINNININKNNAGASGSRTPINLAFDTQGSADFTYQYTDVGSVRLHASLALPEEQAGPAVTLNGTSNNVIMRPHTLQWLEASSLPYQANANPGSTNSGAGFWPAGRPFRLIGEARNAQGQVTPNFGNETPSQRLTAEFAQLVYPATGVGNAGLFTAGSFEPVSNAAQFPGRQGSSGAIWQEAGTIRLRMGLLNNSYLGTGDALNKPLSGNIGRFYPAELALSTATVQDACNNSFTYMAQPGIQVSYDLLARGDAVSGSRTLQNYDSALYTGTAQFSVVAKNTLTGNESINLGNRLAVTTANWVAGRYQIAQNDVRFNRQVNQQPDGPFAALQLGLQIASEIDNRPLANPNFNANLTGSCVGNCNAVTLGDPLHLRYGRAVLDNAFGPEFDRLPLTLRAEYWNGSLFAENTLDNCTLVEPSNLVKLTGTITPAISGSGATMQAGKSSPLSLLLAAPGTTAQLTYQYIAPPWLTYSWDGSADYTQQPQNEVIFGRYRGNPRLIFWREQ</sequence>
<dbReference type="Proteomes" id="UP000634667">
    <property type="component" value="Unassembled WGS sequence"/>
</dbReference>
<gene>
    <name evidence="3" type="ORF">GCM10008111_00280</name>
</gene>
<evidence type="ECO:0000313" key="3">
    <source>
        <dbReference type="EMBL" id="GGW48578.1"/>
    </source>
</evidence>
<dbReference type="Pfam" id="PF20419">
    <property type="entry name" value="DUF6701"/>
    <property type="match status" value="1"/>
</dbReference>
<evidence type="ECO:0000256" key="1">
    <source>
        <dbReference type="SAM" id="SignalP"/>
    </source>
</evidence>
<dbReference type="EMBL" id="BMYR01000001">
    <property type="protein sequence ID" value="GGW48578.1"/>
    <property type="molecule type" value="Genomic_DNA"/>
</dbReference>
<protein>
    <recommendedName>
        <fullName evidence="2">DUF6701 domain-containing protein</fullName>
    </recommendedName>
</protein>
<feature type="domain" description="DUF6701" evidence="2">
    <location>
        <begin position="547"/>
        <end position="1136"/>
    </location>
</feature>
<keyword evidence="4" id="KW-1185">Reference proteome</keyword>
<dbReference type="Gene3D" id="2.60.120.200">
    <property type="match status" value="1"/>
</dbReference>
<keyword evidence="1" id="KW-0732">Signal</keyword>
<feature type="signal peptide" evidence="1">
    <location>
        <begin position="1"/>
        <end position="19"/>
    </location>
</feature>
<dbReference type="SUPFAM" id="SSF49899">
    <property type="entry name" value="Concanavalin A-like lectins/glucanases"/>
    <property type="match status" value="1"/>
</dbReference>
<dbReference type="InterPro" id="IPR013320">
    <property type="entry name" value="ConA-like_dom_sf"/>
</dbReference>
<dbReference type="InterPro" id="IPR046524">
    <property type="entry name" value="DUF6701"/>
</dbReference>